<dbReference type="AlphaFoldDB" id="A0AAE3AEL2"/>
<feature type="transmembrane region" description="Helical" evidence="1">
    <location>
        <begin position="21"/>
        <end position="42"/>
    </location>
</feature>
<feature type="transmembrane region" description="Helical" evidence="1">
    <location>
        <begin position="54"/>
        <end position="80"/>
    </location>
</feature>
<sequence>MKKRLEALWCALFRVNKNATGYTWPICRILLCLLSYWLLTVVNGSRPMSTPRAVVFVLLIVLTWGLFYGVICALVEINIVRKHRRSPKTRQPVSGREKAAGKPFSLEQLAALAEENDIVELRLLHGSRTVTAGSSSDYTPQKGFFDKRYYVGSKEMETIDDFRRALEPYAPGSTVTVLTIDGVKPQ</sequence>
<evidence type="ECO:0000256" key="1">
    <source>
        <dbReference type="SAM" id="Phobius"/>
    </source>
</evidence>
<dbReference type="Proteomes" id="UP001199319">
    <property type="component" value="Unassembled WGS sequence"/>
</dbReference>
<dbReference type="RefSeq" id="WP_302928668.1">
    <property type="nucleotide sequence ID" value="NZ_JAJEPW010000018.1"/>
</dbReference>
<comment type="caution">
    <text evidence="2">The sequence shown here is derived from an EMBL/GenBank/DDBJ whole genome shotgun (WGS) entry which is preliminary data.</text>
</comment>
<protein>
    <submittedName>
        <fullName evidence="2">Uncharacterized protein</fullName>
    </submittedName>
</protein>
<proteinExistence type="predicted"/>
<keyword evidence="1" id="KW-1133">Transmembrane helix</keyword>
<name>A0AAE3AEL2_9FIRM</name>
<keyword evidence="1" id="KW-0472">Membrane</keyword>
<accession>A0AAE3AEL2</accession>
<gene>
    <name evidence="2" type="ORF">LKD37_07645</name>
</gene>
<keyword evidence="3" id="KW-1185">Reference proteome</keyword>
<evidence type="ECO:0000313" key="3">
    <source>
        <dbReference type="Proteomes" id="UP001199319"/>
    </source>
</evidence>
<dbReference type="EMBL" id="JAJEPW010000018">
    <property type="protein sequence ID" value="MCC2129387.1"/>
    <property type="molecule type" value="Genomic_DNA"/>
</dbReference>
<keyword evidence="1" id="KW-0812">Transmembrane</keyword>
<organism evidence="2 3">
    <name type="scientific">Brotocaccenecus cirricatena</name>
    <dbReference type="NCBI Taxonomy" id="3064195"/>
    <lineage>
        <taxon>Bacteria</taxon>
        <taxon>Bacillati</taxon>
        <taxon>Bacillota</taxon>
        <taxon>Clostridia</taxon>
        <taxon>Eubacteriales</taxon>
        <taxon>Oscillospiraceae</taxon>
        <taxon>Brotocaccenecus</taxon>
    </lineage>
</organism>
<reference evidence="2" key="1">
    <citation type="submission" date="2021-10" db="EMBL/GenBank/DDBJ databases">
        <title>Anaerobic single-cell dispensing facilitates the cultivation of human gut bacteria.</title>
        <authorList>
            <person name="Afrizal A."/>
        </authorList>
    </citation>
    <scope>NUCLEOTIDE SEQUENCE</scope>
    <source>
        <strain evidence="2">CLA-AA-H272</strain>
    </source>
</reference>
<evidence type="ECO:0000313" key="2">
    <source>
        <dbReference type="EMBL" id="MCC2129387.1"/>
    </source>
</evidence>